<protein>
    <submittedName>
        <fullName evidence="2">Transcriptional regulator SlyA</fullName>
    </submittedName>
</protein>
<dbReference type="PATRIC" id="fig|1267766.3.peg.2089"/>
<dbReference type="PANTHER" id="PTHR33164">
    <property type="entry name" value="TRANSCRIPTIONAL REGULATOR, MARR FAMILY"/>
    <property type="match status" value="1"/>
</dbReference>
<evidence type="ECO:0000313" key="2">
    <source>
        <dbReference type="EMBL" id="AKH43100.1"/>
    </source>
</evidence>
<dbReference type="Gene3D" id="1.10.10.10">
    <property type="entry name" value="Winged helix-like DNA-binding domain superfamily/Winged helix DNA-binding domain"/>
    <property type="match status" value="1"/>
</dbReference>
<gene>
    <name evidence="2" type="primary">slyA_1</name>
    <name evidence="2" type="ORF">WYH_02066</name>
</gene>
<dbReference type="Proteomes" id="UP000034392">
    <property type="component" value="Chromosome"/>
</dbReference>
<reference evidence="2" key="1">
    <citation type="submission" date="2015-05" db="EMBL/GenBank/DDBJ databases">
        <title>The complete genome of Altererythrobacter atlanticus strain 26DY36.</title>
        <authorList>
            <person name="Wu Y.-H."/>
            <person name="Cheng H."/>
            <person name="Wu X.-W."/>
        </authorList>
    </citation>
    <scope>NUCLEOTIDE SEQUENCE [LARGE SCALE GENOMIC DNA]</scope>
    <source>
        <strain evidence="2">26DY36</strain>
    </source>
</reference>
<dbReference type="EMBL" id="CP011452">
    <property type="protein sequence ID" value="AKH43100.1"/>
    <property type="molecule type" value="Genomic_DNA"/>
</dbReference>
<dbReference type="InterPro" id="IPR000835">
    <property type="entry name" value="HTH_MarR-typ"/>
</dbReference>
<dbReference type="InterPro" id="IPR036388">
    <property type="entry name" value="WH-like_DNA-bd_sf"/>
</dbReference>
<dbReference type="STRING" id="1267766.WYH_02066"/>
<dbReference type="InterPro" id="IPR039422">
    <property type="entry name" value="MarR/SlyA-like"/>
</dbReference>
<dbReference type="OrthoDB" id="8256382at2"/>
<proteinExistence type="predicted"/>
<dbReference type="SUPFAM" id="SSF46785">
    <property type="entry name" value="Winged helix' DNA-binding domain"/>
    <property type="match status" value="1"/>
</dbReference>
<dbReference type="SMART" id="SM00347">
    <property type="entry name" value="HTH_MARR"/>
    <property type="match status" value="1"/>
</dbReference>
<accession>A0A0F7KWD8</accession>
<evidence type="ECO:0000313" key="3">
    <source>
        <dbReference type="Proteomes" id="UP000034392"/>
    </source>
</evidence>
<dbReference type="InterPro" id="IPR036390">
    <property type="entry name" value="WH_DNA-bd_sf"/>
</dbReference>
<dbReference type="PROSITE" id="PS50995">
    <property type="entry name" value="HTH_MARR_2"/>
    <property type="match status" value="1"/>
</dbReference>
<dbReference type="GO" id="GO:0006950">
    <property type="term" value="P:response to stress"/>
    <property type="evidence" value="ECO:0007669"/>
    <property type="project" value="TreeGrafter"/>
</dbReference>
<dbReference type="PANTHER" id="PTHR33164:SF89">
    <property type="entry name" value="MARR FAMILY REGULATORY PROTEIN"/>
    <property type="match status" value="1"/>
</dbReference>
<feature type="domain" description="HTH marR-type" evidence="1">
    <location>
        <begin position="31"/>
        <end position="168"/>
    </location>
</feature>
<dbReference type="AlphaFoldDB" id="A0A0F7KWD8"/>
<name>A0A0F7KWD8_9SPHN</name>
<dbReference type="KEGG" id="aay:WYH_02066"/>
<sequence length="168" mass="18450">MDQNVKPNCNTQITVESVRPRVPGLGDAPLDYGMLAELTGFPLKLVWIIGYTLLTRHIDDPAVTPQRFSMLELIGTNPGLPQTQLGAALGLSRPATTLAIDFWQARGCVERRTEPNDRRSFGIHLTEKGADELERLRGLVAISDAVLTQNLSGEEVGELRRLLAKIHG</sequence>
<keyword evidence="3" id="KW-1185">Reference proteome</keyword>
<dbReference type="Pfam" id="PF12802">
    <property type="entry name" value="MarR_2"/>
    <property type="match status" value="1"/>
</dbReference>
<organism evidence="2 3">
    <name type="scientific">Croceibacterium atlanticum</name>
    <dbReference type="NCBI Taxonomy" id="1267766"/>
    <lineage>
        <taxon>Bacteria</taxon>
        <taxon>Pseudomonadati</taxon>
        <taxon>Pseudomonadota</taxon>
        <taxon>Alphaproteobacteria</taxon>
        <taxon>Sphingomonadales</taxon>
        <taxon>Erythrobacteraceae</taxon>
        <taxon>Croceibacterium</taxon>
    </lineage>
</organism>
<evidence type="ECO:0000259" key="1">
    <source>
        <dbReference type="PROSITE" id="PS50995"/>
    </source>
</evidence>
<dbReference type="GO" id="GO:0003700">
    <property type="term" value="F:DNA-binding transcription factor activity"/>
    <property type="evidence" value="ECO:0007669"/>
    <property type="project" value="InterPro"/>
</dbReference>
<dbReference type="PRINTS" id="PR00598">
    <property type="entry name" value="HTHMARR"/>
</dbReference>